<reference evidence="1" key="1">
    <citation type="journal article" date="2023" name="Insect Mol. Biol.">
        <title>Genome sequencing provides insights into the evolution of gene families encoding plant cell wall-degrading enzymes in longhorned beetles.</title>
        <authorList>
            <person name="Shin N.R."/>
            <person name="Okamura Y."/>
            <person name="Kirsch R."/>
            <person name="Pauchet Y."/>
        </authorList>
    </citation>
    <scope>NUCLEOTIDE SEQUENCE</scope>
    <source>
        <strain evidence="1">RBIC_L_NR</strain>
    </source>
</reference>
<dbReference type="AlphaFoldDB" id="A0AAV8X8T3"/>
<gene>
    <name evidence="1" type="ORF">NQ314_012927</name>
</gene>
<organism evidence="1 2">
    <name type="scientific">Rhamnusium bicolor</name>
    <dbReference type="NCBI Taxonomy" id="1586634"/>
    <lineage>
        <taxon>Eukaryota</taxon>
        <taxon>Metazoa</taxon>
        <taxon>Ecdysozoa</taxon>
        <taxon>Arthropoda</taxon>
        <taxon>Hexapoda</taxon>
        <taxon>Insecta</taxon>
        <taxon>Pterygota</taxon>
        <taxon>Neoptera</taxon>
        <taxon>Endopterygota</taxon>
        <taxon>Coleoptera</taxon>
        <taxon>Polyphaga</taxon>
        <taxon>Cucujiformia</taxon>
        <taxon>Chrysomeloidea</taxon>
        <taxon>Cerambycidae</taxon>
        <taxon>Lepturinae</taxon>
        <taxon>Rhagiini</taxon>
        <taxon>Rhamnusium</taxon>
    </lineage>
</organism>
<evidence type="ECO:0000313" key="1">
    <source>
        <dbReference type="EMBL" id="KAJ8935228.1"/>
    </source>
</evidence>
<comment type="caution">
    <text evidence="1">The sequence shown here is derived from an EMBL/GenBank/DDBJ whole genome shotgun (WGS) entry which is preliminary data.</text>
</comment>
<evidence type="ECO:0000313" key="2">
    <source>
        <dbReference type="Proteomes" id="UP001162156"/>
    </source>
</evidence>
<proteinExistence type="predicted"/>
<accession>A0AAV8X8T3</accession>
<name>A0AAV8X8T3_9CUCU</name>
<sequence length="365" mass="42351">MRIYKTDGSFDEYPNDTEFGWYLNEIVVENTSDFKEIEEENVTQSPTISPIEESLLESVYLVEARKPPVIVKKVDPKIKIQPVMDVLDCKMEIEGFSVEKDESKSLLELKNINSTIPSKEKMANLINPCNFETKMLMSIIYFAKYKSLMKHETSKELFKSVNYRTSNFKYLIKETNIKEEIYKEIQNYHAMKEDNMLSLMMELILTDLNCNLDDILDVNRPVNEHNNPQFVLETSDLGNSIPSSCSSKGENSDKSNYPTVLDRSSILSSIGLSDEDKSIQSLYEETFEMHSQLARIKKSFQEEEDRVNNLIKMGMDLQKDLKETLYLNDILHLLKGDIEKVKFKKLPFRIFHKEKEGNGELNLII</sequence>
<dbReference type="EMBL" id="JANEYF010003606">
    <property type="protein sequence ID" value="KAJ8935228.1"/>
    <property type="molecule type" value="Genomic_DNA"/>
</dbReference>
<protein>
    <submittedName>
        <fullName evidence="1">Uncharacterized protein</fullName>
    </submittedName>
</protein>
<dbReference type="Proteomes" id="UP001162156">
    <property type="component" value="Unassembled WGS sequence"/>
</dbReference>
<keyword evidence="2" id="KW-1185">Reference proteome</keyword>